<feature type="transmembrane region" description="Helical" evidence="6">
    <location>
        <begin position="223"/>
        <end position="244"/>
    </location>
</feature>
<comment type="similarity">
    <text evidence="2">Belongs to the TMEM45 family.</text>
</comment>
<dbReference type="GO" id="GO:0016020">
    <property type="term" value="C:membrane"/>
    <property type="evidence" value="ECO:0007669"/>
    <property type="project" value="UniProtKB-SubCell"/>
</dbReference>
<keyword evidence="4 6" id="KW-1133">Transmembrane helix</keyword>
<dbReference type="AlphaFoldDB" id="A0AAV4DDC5"/>
<proteinExistence type="inferred from homology"/>
<reference evidence="7 8" key="1">
    <citation type="journal article" date="2021" name="Elife">
        <title>Chloroplast acquisition without the gene transfer in kleptoplastic sea slugs, Plakobranchus ocellatus.</title>
        <authorList>
            <person name="Maeda T."/>
            <person name="Takahashi S."/>
            <person name="Yoshida T."/>
            <person name="Shimamura S."/>
            <person name="Takaki Y."/>
            <person name="Nagai Y."/>
            <person name="Toyoda A."/>
            <person name="Suzuki Y."/>
            <person name="Arimoto A."/>
            <person name="Ishii H."/>
            <person name="Satoh N."/>
            <person name="Nishiyama T."/>
            <person name="Hasebe M."/>
            <person name="Maruyama T."/>
            <person name="Minagawa J."/>
            <person name="Obokata J."/>
            <person name="Shigenobu S."/>
        </authorList>
    </citation>
    <scope>NUCLEOTIDE SEQUENCE [LARGE SCALE GENOMIC DNA]</scope>
</reference>
<evidence type="ECO:0000256" key="5">
    <source>
        <dbReference type="ARBA" id="ARBA00023136"/>
    </source>
</evidence>
<feature type="transmembrane region" description="Helical" evidence="6">
    <location>
        <begin position="193"/>
        <end position="211"/>
    </location>
</feature>
<evidence type="ECO:0000256" key="4">
    <source>
        <dbReference type="ARBA" id="ARBA00022989"/>
    </source>
</evidence>
<evidence type="ECO:0000256" key="3">
    <source>
        <dbReference type="ARBA" id="ARBA00022692"/>
    </source>
</evidence>
<evidence type="ECO:0000256" key="1">
    <source>
        <dbReference type="ARBA" id="ARBA00004141"/>
    </source>
</evidence>
<keyword evidence="8" id="KW-1185">Reference proteome</keyword>
<feature type="transmembrane region" description="Helical" evidence="6">
    <location>
        <begin position="162"/>
        <end position="181"/>
    </location>
</feature>
<keyword evidence="3 6" id="KW-0812">Transmembrane</keyword>
<gene>
    <name evidence="7" type="ORF">PoB_006863900</name>
</gene>
<dbReference type="InterPro" id="IPR042127">
    <property type="entry name" value="TMEM45"/>
</dbReference>
<dbReference type="PANTHER" id="PTHR16007">
    <property type="entry name" value="EPIDIDYMAL MEMBRANE PROTEIN E9-RELATED"/>
    <property type="match status" value="1"/>
</dbReference>
<evidence type="ECO:0000256" key="2">
    <source>
        <dbReference type="ARBA" id="ARBA00006948"/>
    </source>
</evidence>
<feature type="transmembrane region" description="Helical" evidence="6">
    <location>
        <begin position="264"/>
        <end position="286"/>
    </location>
</feature>
<dbReference type="Pfam" id="PF04819">
    <property type="entry name" value="DUF716"/>
    <property type="match status" value="1"/>
</dbReference>
<evidence type="ECO:0000256" key="6">
    <source>
        <dbReference type="SAM" id="Phobius"/>
    </source>
</evidence>
<evidence type="ECO:0000313" key="7">
    <source>
        <dbReference type="EMBL" id="GFO42134.1"/>
    </source>
</evidence>
<accession>A0AAV4DDC5</accession>
<keyword evidence="5 6" id="KW-0472">Membrane</keyword>
<dbReference type="PANTHER" id="PTHR16007:SF15">
    <property type="entry name" value="TRANSMEMBRANE PROTEIN 45B"/>
    <property type="match status" value="1"/>
</dbReference>
<feature type="transmembrane region" description="Helical" evidence="6">
    <location>
        <begin position="41"/>
        <end position="63"/>
    </location>
</feature>
<dbReference type="Proteomes" id="UP000735302">
    <property type="component" value="Unassembled WGS sequence"/>
</dbReference>
<organism evidence="7 8">
    <name type="scientific">Plakobranchus ocellatus</name>
    <dbReference type="NCBI Taxonomy" id="259542"/>
    <lineage>
        <taxon>Eukaryota</taxon>
        <taxon>Metazoa</taxon>
        <taxon>Spiralia</taxon>
        <taxon>Lophotrochozoa</taxon>
        <taxon>Mollusca</taxon>
        <taxon>Gastropoda</taxon>
        <taxon>Heterobranchia</taxon>
        <taxon>Euthyneura</taxon>
        <taxon>Panpulmonata</taxon>
        <taxon>Sacoglossa</taxon>
        <taxon>Placobranchoidea</taxon>
        <taxon>Plakobranchidae</taxon>
        <taxon>Plakobranchus</taxon>
    </lineage>
</organism>
<comment type="subcellular location">
    <subcellularLocation>
        <location evidence="1">Membrane</location>
        <topology evidence="1">Multi-pass membrane protein</topology>
    </subcellularLocation>
</comment>
<feature type="transmembrane region" description="Helical" evidence="6">
    <location>
        <begin position="96"/>
        <end position="117"/>
    </location>
</feature>
<comment type="caution">
    <text evidence="7">The sequence shown here is derived from an EMBL/GenBank/DDBJ whole genome shotgun (WGS) entry which is preliminary data.</text>
</comment>
<evidence type="ECO:0000313" key="8">
    <source>
        <dbReference type="Proteomes" id="UP000735302"/>
    </source>
</evidence>
<protein>
    <submittedName>
        <fullName evidence="7">Transmembrane protein 45b</fullName>
    </submittedName>
</protein>
<sequence length="358" mass="41133">MEHLEEHDDFNHAANMDALLPLNSSATSMLNATAEQVPGTILGHVIASLSWFTIGFMYVVMALRRYYTCRQRGLKFVSSVEFPLDFLQGRLKNVPAIALFKLIGAFVFLVSALLAEIEPGTMEEVGQWQHDLMSIAFIISGLIDIITSSCHARRIIPDGVDYAAFALTFFIEFQQFVVHLNERQPVDVRLHELMAFTAILGGLSLVVEAKYRRHVMMPVIRGYFIMLQGTWVMNLMVVLYHPGYKEAFWDPYSHNSVDIVSLMFAWHMFLDMVLVLCINLCLVWVYSQPQYKIVPHSDSCKLGRKWQLLSMERLKHETLFTHGKMDADMNGHREHTLEDIDCESELEFQRPEPSKLRN</sequence>
<dbReference type="EMBL" id="BLXT01007756">
    <property type="protein sequence ID" value="GFO42134.1"/>
    <property type="molecule type" value="Genomic_DNA"/>
</dbReference>
<feature type="transmembrane region" description="Helical" evidence="6">
    <location>
        <begin position="132"/>
        <end position="150"/>
    </location>
</feature>
<dbReference type="InterPro" id="IPR006904">
    <property type="entry name" value="DUF716"/>
</dbReference>
<name>A0AAV4DDC5_9GAST</name>